<gene>
    <name evidence="2" type="ORF">PanWU01x14_117650</name>
</gene>
<evidence type="ECO:0000313" key="3">
    <source>
        <dbReference type="Proteomes" id="UP000237105"/>
    </source>
</evidence>
<feature type="transmembrane region" description="Helical" evidence="1">
    <location>
        <begin position="33"/>
        <end position="56"/>
    </location>
</feature>
<dbReference type="AlphaFoldDB" id="A0A2P5CWQ6"/>
<accession>A0A2P5CWQ6</accession>
<keyword evidence="1" id="KW-0472">Membrane</keyword>
<name>A0A2P5CWQ6_PARAD</name>
<keyword evidence="1" id="KW-1133">Transmembrane helix</keyword>
<protein>
    <submittedName>
        <fullName evidence="2">Uncharacterized protein</fullName>
    </submittedName>
</protein>
<evidence type="ECO:0000313" key="2">
    <source>
        <dbReference type="EMBL" id="PON65451.1"/>
    </source>
</evidence>
<organism evidence="2 3">
    <name type="scientific">Parasponia andersonii</name>
    <name type="common">Sponia andersonii</name>
    <dbReference type="NCBI Taxonomy" id="3476"/>
    <lineage>
        <taxon>Eukaryota</taxon>
        <taxon>Viridiplantae</taxon>
        <taxon>Streptophyta</taxon>
        <taxon>Embryophyta</taxon>
        <taxon>Tracheophyta</taxon>
        <taxon>Spermatophyta</taxon>
        <taxon>Magnoliopsida</taxon>
        <taxon>eudicotyledons</taxon>
        <taxon>Gunneridae</taxon>
        <taxon>Pentapetalae</taxon>
        <taxon>rosids</taxon>
        <taxon>fabids</taxon>
        <taxon>Rosales</taxon>
        <taxon>Cannabaceae</taxon>
        <taxon>Parasponia</taxon>
    </lineage>
</organism>
<dbReference type="EMBL" id="JXTB01000088">
    <property type="protein sequence ID" value="PON65451.1"/>
    <property type="molecule type" value="Genomic_DNA"/>
</dbReference>
<sequence>MNPSQVIAYLLYFFNGKGFHKIFVYHTRFVLSAYISLSLSLSLLLFLYLFQLLFLIQVSQTLQMGRLSNKFEKCWPIDVKSTISLQKTLMIKQDKLSTN</sequence>
<comment type="caution">
    <text evidence="2">The sequence shown here is derived from an EMBL/GenBank/DDBJ whole genome shotgun (WGS) entry which is preliminary data.</text>
</comment>
<keyword evidence="3" id="KW-1185">Reference proteome</keyword>
<dbReference type="Proteomes" id="UP000237105">
    <property type="component" value="Unassembled WGS sequence"/>
</dbReference>
<evidence type="ECO:0000256" key="1">
    <source>
        <dbReference type="SAM" id="Phobius"/>
    </source>
</evidence>
<reference evidence="3" key="1">
    <citation type="submission" date="2016-06" db="EMBL/GenBank/DDBJ databases">
        <title>Parallel loss of symbiosis genes in relatives of nitrogen-fixing non-legume Parasponia.</title>
        <authorList>
            <person name="Van Velzen R."/>
            <person name="Holmer R."/>
            <person name="Bu F."/>
            <person name="Rutten L."/>
            <person name="Van Zeijl A."/>
            <person name="Liu W."/>
            <person name="Santuari L."/>
            <person name="Cao Q."/>
            <person name="Sharma T."/>
            <person name="Shen D."/>
            <person name="Roswanjaya Y."/>
            <person name="Wardhani T."/>
            <person name="Kalhor M.S."/>
            <person name="Jansen J."/>
            <person name="Van den Hoogen J."/>
            <person name="Gungor B."/>
            <person name="Hartog M."/>
            <person name="Hontelez J."/>
            <person name="Verver J."/>
            <person name="Yang W.-C."/>
            <person name="Schijlen E."/>
            <person name="Repin R."/>
            <person name="Schilthuizen M."/>
            <person name="Schranz E."/>
            <person name="Heidstra R."/>
            <person name="Miyata K."/>
            <person name="Fedorova E."/>
            <person name="Kohlen W."/>
            <person name="Bisseling T."/>
            <person name="Smit S."/>
            <person name="Geurts R."/>
        </authorList>
    </citation>
    <scope>NUCLEOTIDE SEQUENCE [LARGE SCALE GENOMIC DNA]</scope>
    <source>
        <strain evidence="3">cv. WU1-14</strain>
    </source>
</reference>
<proteinExistence type="predicted"/>
<keyword evidence="1" id="KW-0812">Transmembrane</keyword>